<accession>A0A835HC59</accession>
<evidence type="ECO:0000313" key="3">
    <source>
        <dbReference type="Proteomes" id="UP000631114"/>
    </source>
</evidence>
<name>A0A835HC59_9MAGN</name>
<keyword evidence="3" id="KW-1185">Reference proteome</keyword>
<protein>
    <submittedName>
        <fullName evidence="2">Uncharacterized protein</fullName>
    </submittedName>
</protein>
<comment type="caution">
    <text evidence="2">The sequence shown here is derived from an EMBL/GenBank/DDBJ whole genome shotgun (WGS) entry which is preliminary data.</text>
</comment>
<keyword evidence="1" id="KW-1133">Transmembrane helix</keyword>
<evidence type="ECO:0000256" key="1">
    <source>
        <dbReference type="SAM" id="Phobius"/>
    </source>
</evidence>
<sequence length="78" mass="8951">MRIYISCSVEHSRSEKYPHGEIPPASGMALFISLCVGLLGSGYVLYKLYNGHRQRLLDLERELEPYPIVTNFFKQKCS</sequence>
<evidence type="ECO:0000313" key="2">
    <source>
        <dbReference type="EMBL" id="KAF9595617.1"/>
    </source>
</evidence>
<organism evidence="2 3">
    <name type="scientific">Coptis chinensis</name>
    <dbReference type="NCBI Taxonomy" id="261450"/>
    <lineage>
        <taxon>Eukaryota</taxon>
        <taxon>Viridiplantae</taxon>
        <taxon>Streptophyta</taxon>
        <taxon>Embryophyta</taxon>
        <taxon>Tracheophyta</taxon>
        <taxon>Spermatophyta</taxon>
        <taxon>Magnoliopsida</taxon>
        <taxon>Ranunculales</taxon>
        <taxon>Ranunculaceae</taxon>
        <taxon>Coptidoideae</taxon>
        <taxon>Coptis</taxon>
    </lineage>
</organism>
<dbReference type="AlphaFoldDB" id="A0A835HC59"/>
<keyword evidence="1" id="KW-0812">Transmembrane</keyword>
<feature type="transmembrane region" description="Helical" evidence="1">
    <location>
        <begin position="25"/>
        <end position="46"/>
    </location>
</feature>
<dbReference type="EMBL" id="JADFTS010000007">
    <property type="protein sequence ID" value="KAF9595617.1"/>
    <property type="molecule type" value="Genomic_DNA"/>
</dbReference>
<dbReference type="Proteomes" id="UP000631114">
    <property type="component" value="Unassembled WGS sequence"/>
</dbReference>
<reference evidence="2 3" key="1">
    <citation type="submission" date="2020-10" db="EMBL/GenBank/DDBJ databases">
        <title>The Coptis chinensis genome and diversification of protoberbering-type alkaloids.</title>
        <authorList>
            <person name="Wang B."/>
            <person name="Shu S."/>
            <person name="Song C."/>
            <person name="Liu Y."/>
        </authorList>
    </citation>
    <scope>NUCLEOTIDE SEQUENCE [LARGE SCALE GENOMIC DNA]</scope>
    <source>
        <strain evidence="2">HL-2020</strain>
        <tissue evidence="2">Leaf</tissue>
    </source>
</reference>
<keyword evidence="1" id="KW-0472">Membrane</keyword>
<gene>
    <name evidence="2" type="ORF">IFM89_001490</name>
</gene>
<proteinExistence type="predicted"/>